<evidence type="ECO:0000313" key="2">
    <source>
        <dbReference type="EMBL" id="GAA3116636.1"/>
    </source>
</evidence>
<name>A0ABP6MJG2_9ACTN</name>
<dbReference type="InterPro" id="IPR055170">
    <property type="entry name" value="GFO_IDH_MocA-like_dom"/>
</dbReference>
<sequence length="215" mass="23350">MHLVHGSYLQDWMSRPDDTNWRTAPESGGSSRTFADIGVHWCDLAEFTTGHRIRRLLATTSVVHPQRGGVTVETEDAAVLVFETDRGATGSVVASQVSPGRKNRLWLSVDSSDAAYVFDQELPDTLWIGGREENRVLHRGTTTQSAGAAPYSTVPPGHPQGYLDSFAAFVKDAYTAFTDETPDGLPTLDDGLRAAALTRAVLESSAKETWVEVTS</sequence>
<feature type="domain" description="GFO/IDH/MocA-like oxidoreductase" evidence="1">
    <location>
        <begin position="2"/>
        <end position="107"/>
    </location>
</feature>
<keyword evidence="3" id="KW-1185">Reference proteome</keyword>
<dbReference type="SUPFAM" id="SSF55347">
    <property type="entry name" value="Glyceraldehyde-3-phosphate dehydrogenase-like, C-terminal domain"/>
    <property type="match status" value="1"/>
</dbReference>
<accession>A0ABP6MJG2</accession>
<dbReference type="Proteomes" id="UP001500893">
    <property type="component" value="Unassembled WGS sequence"/>
</dbReference>
<dbReference type="Gene3D" id="3.30.360.10">
    <property type="entry name" value="Dihydrodipicolinate Reductase, domain 2"/>
    <property type="match status" value="1"/>
</dbReference>
<protein>
    <recommendedName>
        <fullName evidence="1">GFO/IDH/MocA-like oxidoreductase domain-containing protein</fullName>
    </recommendedName>
</protein>
<gene>
    <name evidence="2" type="ORF">GCM10010521_00520</name>
</gene>
<evidence type="ECO:0000259" key="1">
    <source>
        <dbReference type="Pfam" id="PF22725"/>
    </source>
</evidence>
<proteinExistence type="predicted"/>
<evidence type="ECO:0000313" key="3">
    <source>
        <dbReference type="Proteomes" id="UP001500893"/>
    </source>
</evidence>
<dbReference type="EMBL" id="BAAAVM010000001">
    <property type="protein sequence ID" value="GAA3116636.1"/>
    <property type="molecule type" value="Genomic_DNA"/>
</dbReference>
<reference evidence="3" key="1">
    <citation type="journal article" date="2019" name="Int. J. Syst. Evol. Microbiol.">
        <title>The Global Catalogue of Microorganisms (GCM) 10K type strain sequencing project: providing services to taxonomists for standard genome sequencing and annotation.</title>
        <authorList>
            <consortium name="The Broad Institute Genomics Platform"/>
            <consortium name="The Broad Institute Genome Sequencing Center for Infectious Disease"/>
            <person name="Wu L."/>
            <person name="Ma J."/>
        </authorList>
    </citation>
    <scope>NUCLEOTIDE SEQUENCE [LARGE SCALE GENOMIC DNA]</scope>
    <source>
        <strain evidence="3">JCM 11574</strain>
    </source>
</reference>
<comment type="caution">
    <text evidence="2">The sequence shown here is derived from an EMBL/GenBank/DDBJ whole genome shotgun (WGS) entry which is preliminary data.</text>
</comment>
<dbReference type="Pfam" id="PF22725">
    <property type="entry name" value="GFO_IDH_MocA_C3"/>
    <property type="match status" value="1"/>
</dbReference>
<organism evidence="2 3">
    <name type="scientific">Streptomyces rameus</name>
    <dbReference type="NCBI Taxonomy" id="68261"/>
    <lineage>
        <taxon>Bacteria</taxon>
        <taxon>Bacillati</taxon>
        <taxon>Actinomycetota</taxon>
        <taxon>Actinomycetes</taxon>
        <taxon>Kitasatosporales</taxon>
        <taxon>Streptomycetaceae</taxon>
        <taxon>Streptomyces</taxon>
    </lineage>
</organism>